<feature type="region of interest" description="Disordered" evidence="2">
    <location>
        <begin position="208"/>
        <end position="233"/>
    </location>
</feature>
<dbReference type="AlphaFoldDB" id="A0A0G2GKY6"/>
<feature type="compositionally biased region" description="Low complexity" evidence="2">
    <location>
        <begin position="373"/>
        <end position="395"/>
    </location>
</feature>
<proteinExistence type="predicted"/>
<sequence>MTPPPSSQPVNSRSPPIFRPSSRPQHYPASPPATVRANHPVSFPSDEELASAGEHELRSMVKELMGAVREARISAAHFKLQHSLLAMESYESAQRAQIEHQMTKREVEVLQAENRSRQSSSQPQRAPVASPQSAPEPLLTRCRELELELGILDRRLRRAKRLIEDERDRGDQLQDRTEILQEENSLLKRRIRENREHMTMLKAQTPIFSNSPRHEPMTPQRRPVARYPDTGESQHSAFHALLAAGQVMNGEPISVPSTPTKTPASKVRHGHTRGAHSLSSLNSTPANRSAIFSQTPKAERLQLPAFDLTIPPKPLPSRHDRDSTISISGSEGDRSENNENSTEDVQLPQSQASSLATSMLRRNPGPIPKDNSSDPSSQESLSQQHQQQETHTSASKQSSLLQAKLFGQVKKMASAARKAGIENLQGKKRKASHGSSEDNDDGDVDLAEKKRRLLGMNNEWQSPRVGGNQEGVGLGIGRSGI</sequence>
<feature type="region of interest" description="Disordered" evidence="2">
    <location>
        <begin position="250"/>
        <end position="287"/>
    </location>
</feature>
<feature type="compositionally biased region" description="Gly residues" evidence="2">
    <location>
        <begin position="468"/>
        <end position="481"/>
    </location>
</feature>
<reference evidence="3 4" key="2">
    <citation type="submission" date="2015-05" db="EMBL/GenBank/DDBJ databases">
        <authorList>
            <person name="Morales-Cruz A."/>
            <person name="Amrine K.C."/>
            <person name="Cantu D."/>
        </authorList>
    </citation>
    <scope>NUCLEOTIDE SEQUENCE [LARGE SCALE GENOMIC DNA]</scope>
    <source>
        <strain evidence="3">UCRPC4</strain>
    </source>
</reference>
<feature type="region of interest" description="Disordered" evidence="2">
    <location>
        <begin position="302"/>
        <end position="398"/>
    </location>
</feature>
<feature type="region of interest" description="Disordered" evidence="2">
    <location>
        <begin position="420"/>
        <end position="481"/>
    </location>
</feature>
<dbReference type="OrthoDB" id="5404651at2759"/>
<feature type="coiled-coil region" evidence="1">
    <location>
        <begin position="142"/>
        <end position="190"/>
    </location>
</feature>
<feature type="compositionally biased region" description="Low complexity" evidence="2">
    <location>
        <begin position="12"/>
        <end position="24"/>
    </location>
</feature>
<dbReference type="Proteomes" id="UP000053317">
    <property type="component" value="Unassembled WGS sequence"/>
</dbReference>
<gene>
    <name evidence="3" type="ORF">UCRPC4_g05466</name>
</gene>
<evidence type="ECO:0000256" key="1">
    <source>
        <dbReference type="SAM" id="Coils"/>
    </source>
</evidence>
<accession>A0A0G2GKY6</accession>
<organism evidence="3 4">
    <name type="scientific">Phaeomoniella chlamydospora</name>
    <name type="common">Phaeoacremonium chlamydosporum</name>
    <dbReference type="NCBI Taxonomy" id="158046"/>
    <lineage>
        <taxon>Eukaryota</taxon>
        <taxon>Fungi</taxon>
        <taxon>Dikarya</taxon>
        <taxon>Ascomycota</taxon>
        <taxon>Pezizomycotina</taxon>
        <taxon>Eurotiomycetes</taxon>
        <taxon>Chaetothyriomycetidae</taxon>
        <taxon>Phaeomoniellales</taxon>
        <taxon>Phaeomoniellaceae</taxon>
        <taxon>Phaeomoniella</taxon>
    </lineage>
</organism>
<reference evidence="3 4" key="1">
    <citation type="submission" date="2015-05" db="EMBL/GenBank/DDBJ databases">
        <title>Distinctive expansion of gene families associated with plant cell wall degradation and secondary metabolism in the genomes of grapevine trunk pathogens.</title>
        <authorList>
            <person name="Lawrence D.P."/>
            <person name="Travadon R."/>
            <person name="Rolshausen P.E."/>
            <person name="Baumgartner K."/>
        </authorList>
    </citation>
    <scope>NUCLEOTIDE SEQUENCE [LARGE SCALE GENOMIC DNA]</scope>
    <source>
        <strain evidence="3">UCRPC4</strain>
    </source>
</reference>
<evidence type="ECO:0000313" key="3">
    <source>
        <dbReference type="EMBL" id="KKY17565.1"/>
    </source>
</evidence>
<evidence type="ECO:0000313" key="4">
    <source>
        <dbReference type="Proteomes" id="UP000053317"/>
    </source>
</evidence>
<keyword evidence="1" id="KW-0175">Coiled coil</keyword>
<evidence type="ECO:0008006" key="5">
    <source>
        <dbReference type="Google" id="ProtNLM"/>
    </source>
</evidence>
<feature type="compositionally biased region" description="Polar residues" evidence="2">
    <location>
        <begin position="338"/>
        <end position="357"/>
    </location>
</feature>
<feature type="region of interest" description="Disordered" evidence="2">
    <location>
        <begin position="1"/>
        <end position="51"/>
    </location>
</feature>
<protein>
    <recommendedName>
        <fullName evidence="5">Fad-dependent oxidoreductase-like enzyme</fullName>
    </recommendedName>
</protein>
<feature type="compositionally biased region" description="Low complexity" evidence="2">
    <location>
        <begin position="117"/>
        <end position="137"/>
    </location>
</feature>
<comment type="caution">
    <text evidence="3">The sequence shown here is derived from an EMBL/GenBank/DDBJ whole genome shotgun (WGS) entry which is preliminary data.</text>
</comment>
<feature type="compositionally biased region" description="Polar residues" evidence="2">
    <location>
        <begin position="277"/>
        <end position="287"/>
    </location>
</feature>
<feature type="region of interest" description="Disordered" evidence="2">
    <location>
        <begin position="112"/>
        <end position="137"/>
    </location>
</feature>
<dbReference type="EMBL" id="LCWF01000140">
    <property type="protein sequence ID" value="KKY17565.1"/>
    <property type="molecule type" value="Genomic_DNA"/>
</dbReference>
<name>A0A0G2GKY6_PHACM</name>
<evidence type="ECO:0000256" key="2">
    <source>
        <dbReference type="SAM" id="MobiDB-lite"/>
    </source>
</evidence>
<keyword evidence="4" id="KW-1185">Reference proteome</keyword>